<keyword evidence="1" id="KW-0175">Coiled coil</keyword>
<keyword evidence="2" id="KW-0472">Membrane</keyword>
<evidence type="ECO:0000313" key="4">
    <source>
        <dbReference type="Proteomes" id="UP000254502"/>
    </source>
</evidence>
<proteinExistence type="predicted"/>
<name>A0A380DLM3_STAAU</name>
<dbReference type="EMBL" id="UHAQ01000002">
    <property type="protein sequence ID" value="SUK31453.1"/>
    <property type="molecule type" value="Genomic_DNA"/>
</dbReference>
<reference evidence="3 4" key="1">
    <citation type="submission" date="2018-06" db="EMBL/GenBank/DDBJ databases">
        <authorList>
            <consortium name="Pathogen Informatics"/>
            <person name="Doyle S."/>
        </authorList>
    </citation>
    <scope>NUCLEOTIDE SEQUENCE [LARGE SCALE GENOMIC DNA]</scope>
    <source>
        <strain evidence="3 4">NCTC5664</strain>
    </source>
</reference>
<dbReference type="PANTHER" id="PTHR40027:SF1">
    <property type="entry name" value="CELL DIVISION PROTEIN DIVIC"/>
    <property type="match status" value="1"/>
</dbReference>
<keyword evidence="2" id="KW-1133">Transmembrane helix</keyword>
<organism evidence="3 4">
    <name type="scientific">Staphylococcus aureus</name>
    <dbReference type="NCBI Taxonomy" id="1280"/>
    <lineage>
        <taxon>Bacteria</taxon>
        <taxon>Bacillati</taxon>
        <taxon>Bacillota</taxon>
        <taxon>Bacilli</taxon>
        <taxon>Bacillales</taxon>
        <taxon>Staphylococcaceae</taxon>
        <taxon>Staphylococcus</taxon>
    </lineage>
</organism>
<dbReference type="InterPro" id="IPR007060">
    <property type="entry name" value="FtsL/DivIC"/>
</dbReference>
<dbReference type="InterPro" id="IPR039076">
    <property type="entry name" value="DivIC"/>
</dbReference>
<evidence type="ECO:0000256" key="1">
    <source>
        <dbReference type="SAM" id="Coils"/>
    </source>
</evidence>
<protein>
    <submittedName>
        <fullName evidence="3">Cell-division initiation protein</fullName>
    </submittedName>
</protein>
<evidence type="ECO:0000256" key="2">
    <source>
        <dbReference type="SAM" id="Phobius"/>
    </source>
</evidence>
<feature type="transmembrane region" description="Helical" evidence="2">
    <location>
        <begin position="52"/>
        <end position="72"/>
    </location>
</feature>
<keyword evidence="2" id="KW-0812">Transmembrane</keyword>
<dbReference type="AlphaFoldDB" id="A0A380DLM3"/>
<dbReference type="GO" id="GO:0051301">
    <property type="term" value="P:cell division"/>
    <property type="evidence" value="ECO:0007669"/>
    <property type="project" value="InterPro"/>
</dbReference>
<sequence>MKSLKSVDLKKRKLEVTSNENKVEHIENQYTSQENKKKQRQKMKMRVVRRRITVFAGVLLAIIVVLSILLVVQKHRNDIDAQERKAKEAQFQKQQNEEIALKEKLNNLNDKDYIEKIARDDYYLSNKGEVIFRLPEDKDSSSSKSSKK</sequence>
<gene>
    <name evidence="3" type="ORF">NCTC5664_00171</name>
</gene>
<feature type="coiled-coil region" evidence="1">
    <location>
        <begin position="72"/>
        <end position="111"/>
    </location>
</feature>
<accession>A0A380DLM3</accession>
<dbReference type="PANTHER" id="PTHR40027">
    <property type="entry name" value="CELL DIVISION PROTEIN DIVIC"/>
    <property type="match status" value="1"/>
</dbReference>
<dbReference type="Pfam" id="PF04977">
    <property type="entry name" value="DivIC"/>
    <property type="match status" value="1"/>
</dbReference>
<dbReference type="Proteomes" id="UP000254502">
    <property type="component" value="Unassembled WGS sequence"/>
</dbReference>
<evidence type="ECO:0000313" key="3">
    <source>
        <dbReference type="EMBL" id="SUK31453.1"/>
    </source>
</evidence>